<sequence>MRKAPCHWLRGAFQNESVACQSESLKTVNAFHGMQVTRMHLSLLRDHVSQAWKLVSGVLLFGKELRQCLVARWACHK</sequence>
<accession>A0A5C5X7W2</accession>
<organism evidence="1 2">
    <name type="scientific">Thalassoglobus neptunius</name>
    <dbReference type="NCBI Taxonomy" id="1938619"/>
    <lineage>
        <taxon>Bacteria</taxon>
        <taxon>Pseudomonadati</taxon>
        <taxon>Planctomycetota</taxon>
        <taxon>Planctomycetia</taxon>
        <taxon>Planctomycetales</taxon>
        <taxon>Planctomycetaceae</taxon>
        <taxon>Thalassoglobus</taxon>
    </lineage>
</organism>
<name>A0A5C5X7W2_9PLAN</name>
<protein>
    <submittedName>
        <fullName evidence="1">Uncharacterized protein</fullName>
    </submittedName>
</protein>
<evidence type="ECO:0000313" key="1">
    <source>
        <dbReference type="EMBL" id="TWT58769.1"/>
    </source>
</evidence>
<dbReference type="EMBL" id="SIHI01000001">
    <property type="protein sequence ID" value="TWT58769.1"/>
    <property type="molecule type" value="Genomic_DNA"/>
</dbReference>
<proteinExistence type="predicted"/>
<dbReference type="Proteomes" id="UP000317243">
    <property type="component" value="Unassembled WGS sequence"/>
</dbReference>
<reference evidence="1 2" key="1">
    <citation type="submission" date="2019-02" db="EMBL/GenBank/DDBJ databases">
        <title>Deep-cultivation of Planctomycetes and their phenomic and genomic characterization uncovers novel biology.</title>
        <authorList>
            <person name="Wiegand S."/>
            <person name="Jogler M."/>
            <person name="Boedeker C."/>
            <person name="Pinto D."/>
            <person name="Vollmers J."/>
            <person name="Rivas-Marin E."/>
            <person name="Kohn T."/>
            <person name="Peeters S.H."/>
            <person name="Heuer A."/>
            <person name="Rast P."/>
            <person name="Oberbeckmann S."/>
            <person name="Bunk B."/>
            <person name="Jeske O."/>
            <person name="Meyerdierks A."/>
            <person name="Storesund J.E."/>
            <person name="Kallscheuer N."/>
            <person name="Luecker S."/>
            <person name="Lage O.M."/>
            <person name="Pohl T."/>
            <person name="Merkel B.J."/>
            <person name="Hornburger P."/>
            <person name="Mueller R.-W."/>
            <person name="Bruemmer F."/>
            <person name="Labrenz M."/>
            <person name="Spormann A.M."/>
            <person name="Op Den Camp H."/>
            <person name="Overmann J."/>
            <person name="Amann R."/>
            <person name="Jetten M.S.M."/>
            <person name="Mascher T."/>
            <person name="Medema M.H."/>
            <person name="Devos D.P."/>
            <person name="Kaster A.-K."/>
            <person name="Ovreas L."/>
            <person name="Rohde M."/>
            <person name="Galperin M.Y."/>
            <person name="Jogler C."/>
        </authorList>
    </citation>
    <scope>NUCLEOTIDE SEQUENCE [LARGE SCALE GENOMIC DNA]</scope>
    <source>
        <strain evidence="1 2">KOR42</strain>
    </source>
</reference>
<comment type="caution">
    <text evidence="1">The sequence shown here is derived from an EMBL/GenBank/DDBJ whole genome shotgun (WGS) entry which is preliminary data.</text>
</comment>
<keyword evidence="2" id="KW-1185">Reference proteome</keyword>
<evidence type="ECO:0000313" key="2">
    <source>
        <dbReference type="Proteomes" id="UP000317243"/>
    </source>
</evidence>
<dbReference type="AlphaFoldDB" id="A0A5C5X7W2"/>
<gene>
    <name evidence="1" type="ORF">KOR42_21550</name>
</gene>